<organism evidence="1 2">
    <name type="scientific">Photorhabdus akhurstii</name>
    <dbReference type="NCBI Taxonomy" id="171438"/>
    <lineage>
        <taxon>Bacteria</taxon>
        <taxon>Pseudomonadati</taxon>
        <taxon>Pseudomonadota</taxon>
        <taxon>Gammaproteobacteria</taxon>
        <taxon>Enterobacterales</taxon>
        <taxon>Morganellaceae</taxon>
        <taxon>Photorhabdus</taxon>
    </lineage>
</organism>
<proteinExistence type="predicted"/>
<protein>
    <recommendedName>
        <fullName evidence="3">Immunity protein 17</fullName>
    </recommendedName>
</protein>
<dbReference type="EMBL" id="CP020335">
    <property type="protein sequence ID" value="QXF32712.1"/>
    <property type="molecule type" value="Genomic_DNA"/>
</dbReference>
<dbReference type="Proteomes" id="UP000693715">
    <property type="component" value="Chromosome"/>
</dbReference>
<keyword evidence="2" id="KW-1185">Reference proteome</keyword>
<name>A0ABX8LQ84_9GAMM</name>
<evidence type="ECO:0000313" key="2">
    <source>
        <dbReference type="Proteomes" id="UP000693715"/>
    </source>
</evidence>
<gene>
    <name evidence="1" type="ORF">B0X70_05710</name>
</gene>
<sequence length="74" mass="8632">MINMKIDFYQEVEVISSAKNKEYIGLKGVVLGISEEDGIIYGYSVILHEKECTVYFEKDDLIPTGIRFKREDFY</sequence>
<evidence type="ECO:0008006" key="3">
    <source>
        <dbReference type="Google" id="ProtNLM"/>
    </source>
</evidence>
<reference evidence="1 2" key="1">
    <citation type="submission" date="2017-03" db="EMBL/GenBank/DDBJ databases">
        <title>Genome comparison of Photorhabdus luminescens strain 0813-124 phase variants.</title>
        <authorList>
            <person name="Chien C.-C."/>
            <person name="Chen W.-J."/>
            <person name="Shih M.-C."/>
            <person name="Hsieh F.-C."/>
        </authorList>
    </citation>
    <scope>NUCLEOTIDE SEQUENCE [LARGE SCALE GENOMIC DNA]</scope>
    <source>
        <strain evidence="1 2">0813-124 phase II</strain>
    </source>
</reference>
<accession>A0ABX8LQ84</accession>
<evidence type="ECO:0000313" key="1">
    <source>
        <dbReference type="EMBL" id="QXF32712.1"/>
    </source>
</evidence>